<comment type="caution">
    <text evidence="2">The sequence shown here is derived from an EMBL/GenBank/DDBJ whole genome shotgun (WGS) entry which is preliminary data.</text>
</comment>
<protein>
    <submittedName>
        <fullName evidence="2">Dna polymerase iii alpha subunit</fullName>
        <ecNumber evidence="2">2.7.7.7</ecNumber>
    </submittedName>
</protein>
<dbReference type="SUPFAM" id="SSF89550">
    <property type="entry name" value="PHP domain-like"/>
    <property type="match status" value="1"/>
</dbReference>
<dbReference type="InterPro" id="IPR011708">
    <property type="entry name" value="DNA_pol3_alpha_NTPase_dom"/>
</dbReference>
<dbReference type="InterPro" id="IPR004013">
    <property type="entry name" value="PHP_dom"/>
</dbReference>
<dbReference type="GO" id="GO:0008408">
    <property type="term" value="F:3'-5' exonuclease activity"/>
    <property type="evidence" value="ECO:0007669"/>
    <property type="project" value="InterPro"/>
</dbReference>
<reference evidence="2" key="1">
    <citation type="journal article" date="2015" name="Proc. Natl. Acad. Sci. U.S.A.">
        <title>Networks of energetic and metabolic interactions define dynamics in microbial communities.</title>
        <authorList>
            <person name="Embree M."/>
            <person name="Liu J.K."/>
            <person name="Al-Bassam M.M."/>
            <person name="Zengler K."/>
        </authorList>
    </citation>
    <scope>NUCLEOTIDE SEQUENCE</scope>
</reference>
<evidence type="ECO:0000259" key="1">
    <source>
        <dbReference type="SMART" id="SM00481"/>
    </source>
</evidence>
<gene>
    <name evidence="2" type="ORF">ASZ90_003140</name>
</gene>
<dbReference type="EMBL" id="LNQE01000375">
    <property type="protein sequence ID" value="KUG27010.1"/>
    <property type="molecule type" value="Genomic_DNA"/>
</dbReference>
<dbReference type="Pfam" id="PF02811">
    <property type="entry name" value="PHP"/>
    <property type="match status" value="1"/>
</dbReference>
<feature type="domain" description="Polymerase/histidinol phosphatase N-terminal" evidence="1">
    <location>
        <begin position="2"/>
        <end position="69"/>
    </location>
</feature>
<keyword evidence="2" id="KW-0548">Nucleotidyltransferase</keyword>
<sequence>MITLHAHSNYSLLQGTIPIEELIAFARKDGNRYVALTDTNGMYGLIQFAKLAQEENIKPILGALIDDPQDENLSAIFLAKNNIGYSHLCKLITTRKLKEDFHLTDLFKDPTDNLFIITSSLELLKKIKFTQVIRSNLFVELIITEKQKGRTRELYDFAKTNKLQIVATHPAYFLKRENFLLHKTVTAIRLNTTIENLDEKELVDQDFCLKTNDELKQDWRALPEALWNAERIAQNCNVDLEFGKHKFPVFPLPSAETAFSFLWKISFHGLEKRFQPITEQAVKRLQYELEVIDEMGFCDYFLIVWDIIREAKNRGMMHIGRGSAANSLVSYCLGFTEVDPLKHNFYFERFLNRGRLSPPDVDLDFSWKERDEIIKYVFDKYGYNHVAMISTMVTFRARSAFREVAKAFGISQSEISTYSKFIPWTSAKNLDKLSEKFPEAKSLNFESDPWKTIVKIASQLSRFPRHLSIHPSGIVITQEPITNYLALEFAKNKGLGLIVTQPDMYPIEDYGLIKIDLLSQRSLGVFKDAMNKINRDFNGGNVNVVDIRSYTESS</sequence>
<name>A0A0W8G1W0_9ZZZZ</name>
<dbReference type="InterPro" id="IPR041931">
    <property type="entry name" value="DNA_pol3_alpha_thumb_dom"/>
</dbReference>
<keyword evidence="2" id="KW-0808">Transferase</keyword>
<dbReference type="Gene3D" id="1.10.10.1600">
    <property type="entry name" value="Bacterial DNA polymerase III alpha subunit, thumb domain"/>
    <property type="match status" value="1"/>
</dbReference>
<organism evidence="2">
    <name type="scientific">hydrocarbon metagenome</name>
    <dbReference type="NCBI Taxonomy" id="938273"/>
    <lineage>
        <taxon>unclassified sequences</taxon>
        <taxon>metagenomes</taxon>
        <taxon>ecological metagenomes</taxon>
    </lineage>
</organism>
<evidence type="ECO:0000313" key="2">
    <source>
        <dbReference type="EMBL" id="KUG27010.1"/>
    </source>
</evidence>
<dbReference type="InterPro" id="IPR016195">
    <property type="entry name" value="Pol/histidinol_Pase-like"/>
</dbReference>
<dbReference type="AlphaFoldDB" id="A0A0W8G1W0"/>
<dbReference type="EC" id="2.7.7.7" evidence="2"/>
<dbReference type="PANTHER" id="PTHR32294">
    <property type="entry name" value="DNA POLYMERASE III SUBUNIT ALPHA"/>
    <property type="match status" value="1"/>
</dbReference>
<dbReference type="Pfam" id="PF07733">
    <property type="entry name" value="DNA_pol3_alpha"/>
    <property type="match status" value="1"/>
</dbReference>
<dbReference type="InterPro" id="IPR003141">
    <property type="entry name" value="Pol/His_phosphatase_N"/>
</dbReference>
<dbReference type="InterPro" id="IPR004805">
    <property type="entry name" value="DnaE2/DnaE/PolC"/>
</dbReference>
<proteinExistence type="predicted"/>
<dbReference type="GO" id="GO:0003887">
    <property type="term" value="F:DNA-directed DNA polymerase activity"/>
    <property type="evidence" value="ECO:0007669"/>
    <property type="project" value="UniProtKB-EC"/>
</dbReference>
<dbReference type="GO" id="GO:0006260">
    <property type="term" value="P:DNA replication"/>
    <property type="evidence" value="ECO:0007669"/>
    <property type="project" value="InterPro"/>
</dbReference>
<dbReference type="Gene3D" id="3.20.20.140">
    <property type="entry name" value="Metal-dependent hydrolases"/>
    <property type="match status" value="1"/>
</dbReference>
<accession>A0A0W8G1W0</accession>
<dbReference type="SMART" id="SM00481">
    <property type="entry name" value="POLIIIAc"/>
    <property type="match status" value="1"/>
</dbReference>